<dbReference type="InterPro" id="IPR041498">
    <property type="entry name" value="Big_6"/>
</dbReference>
<dbReference type="STRING" id="1798392.A3A79_05450"/>
<feature type="transmembrane region" description="Helical" evidence="1">
    <location>
        <begin position="21"/>
        <end position="46"/>
    </location>
</feature>
<evidence type="ECO:0000259" key="2">
    <source>
        <dbReference type="Pfam" id="PF17936"/>
    </source>
</evidence>
<keyword evidence="1" id="KW-0812">Transmembrane</keyword>
<dbReference type="Pfam" id="PF17936">
    <property type="entry name" value="Big_6"/>
    <property type="match status" value="1"/>
</dbReference>
<keyword evidence="1" id="KW-0472">Membrane</keyword>
<dbReference type="Pfam" id="PF09136">
    <property type="entry name" value="Glucodextran_B"/>
    <property type="match status" value="1"/>
</dbReference>
<proteinExistence type="predicted"/>
<organism evidence="3 4">
    <name type="scientific">Candidatus Gottesmanbacteria bacterium RIFCSPLOWO2_01_FULL_43_11b</name>
    <dbReference type="NCBI Taxonomy" id="1798392"/>
    <lineage>
        <taxon>Bacteria</taxon>
        <taxon>Candidatus Gottesmaniibacteriota</taxon>
    </lineage>
</organism>
<reference evidence="3 4" key="1">
    <citation type="journal article" date="2016" name="Nat. Commun.">
        <title>Thousands of microbial genomes shed light on interconnected biogeochemical processes in an aquifer system.</title>
        <authorList>
            <person name="Anantharaman K."/>
            <person name="Brown C.T."/>
            <person name="Hug L.A."/>
            <person name="Sharon I."/>
            <person name="Castelle C.J."/>
            <person name="Probst A.J."/>
            <person name="Thomas B.C."/>
            <person name="Singh A."/>
            <person name="Wilkins M.J."/>
            <person name="Karaoz U."/>
            <person name="Brodie E.L."/>
            <person name="Williams K.H."/>
            <person name="Hubbard S.S."/>
            <person name="Banfield J.F."/>
        </authorList>
    </citation>
    <scope>NUCLEOTIDE SEQUENCE [LARGE SCALE GENOMIC DNA]</scope>
</reference>
<evidence type="ECO:0000313" key="3">
    <source>
        <dbReference type="EMBL" id="OGG24600.1"/>
    </source>
</evidence>
<evidence type="ECO:0000313" key="4">
    <source>
        <dbReference type="Proteomes" id="UP000178759"/>
    </source>
</evidence>
<comment type="caution">
    <text evidence="3">The sequence shown here is derived from an EMBL/GenBank/DDBJ whole genome shotgun (WGS) entry which is preliminary data.</text>
</comment>
<dbReference type="Proteomes" id="UP000178759">
    <property type="component" value="Unassembled WGS sequence"/>
</dbReference>
<dbReference type="EMBL" id="MFJV01000001">
    <property type="protein sequence ID" value="OGG24600.1"/>
    <property type="molecule type" value="Genomic_DNA"/>
</dbReference>
<feature type="domain" description="Bacterial Ig" evidence="2">
    <location>
        <begin position="74"/>
        <end position="143"/>
    </location>
</feature>
<gene>
    <name evidence="3" type="ORF">A3A79_05450</name>
</gene>
<dbReference type="InterPro" id="IPR013783">
    <property type="entry name" value="Ig-like_fold"/>
</dbReference>
<evidence type="ECO:0000256" key="1">
    <source>
        <dbReference type="SAM" id="Phobius"/>
    </source>
</evidence>
<protein>
    <recommendedName>
        <fullName evidence="2">Bacterial Ig domain-containing protein</fullName>
    </recommendedName>
</protein>
<dbReference type="Gene3D" id="2.60.40.10">
    <property type="entry name" value="Immunoglobulins"/>
    <property type="match status" value="2"/>
</dbReference>
<accession>A0A1F6AIP2</accession>
<sequence>MASRIVRVQEKRERQRITYATIGTVALIGFLAIFGLKILVGFSLLVDRIRGGSPTQTQNTVILIPPVLNPLPEATNNEDLTVTGSGQSGMTLVLFRNDSEIKKLTLDESGNFSVPIKLSEGANAISTKIIDEEGNASELSTVYTVTYKKSAPVLEVSQPNDGDNITGEKNTVLVSGRAEENAKVTINGRLAILGSDGSFHVTITLSEGDNTITIIATDKAGNQTLIERKVNYQR</sequence>
<dbReference type="AlphaFoldDB" id="A0A1F6AIP2"/>
<name>A0A1F6AIP2_9BACT</name>
<keyword evidence="1" id="KW-1133">Transmembrane helix</keyword>
<dbReference type="NCBIfam" id="NF033510">
    <property type="entry name" value="Ca_tandemer"/>
    <property type="match status" value="1"/>
</dbReference>